<sequence>MPILPSNQAHTTRVPVACSSTRRTSHRQPTPRALPLAPTEENKSFHGFTSPPPVRAVRAVHSTSGLFLCAVVFSRSVITGIRKRQILDTDAASQPATDQATPIGSIFSACTITLTRDADAKSTPFPRIVVHSSRVYFIRFAQSVAQPTMRFRSDIDTDGAVKLTLVRRVGFPQFRLATLDTFAMADANAFPRIAFIFLVHSRNLLMDARSTFQAAFDDSLSVLVVKRGNSIVSVFKSMSRLQTPKSSRQL</sequence>
<evidence type="ECO:0000313" key="2">
    <source>
        <dbReference type="EMBL" id="KAK7018224.1"/>
    </source>
</evidence>
<protein>
    <submittedName>
        <fullName evidence="2">Uncharacterized protein</fullName>
    </submittedName>
</protein>
<keyword evidence="3" id="KW-1185">Reference proteome</keyword>
<dbReference type="AlphaFoldDB" id="A0AAW0B132"/>
<comment type="caution">
    <text evidence="2">The sequence shown here is derived from an EMBL/GenBank/DDBJ whole genome shotgun (WGS) entry which is preliminary data.</text>
</comment>
<feature type="region of interest" description="Disordered" evidence="1">
    <location>
        <begin position="1"/>
        <end position="51"/>
    </location>
</feature>
<organism evidence="2 3">
    <name type="scientific">Favolaschia claudopus</name>
    <dbReference type="NCBI Taxonomy" id="2862362"/>
    <lineage>
        <taxon>Eukaryota</taxon>
        <taxon>Fungi</taxon>
        <taxon>Dikarya</taxon>
        <taxon>Basidiomycota</taxon>
        <taxon>Agaricomycotina</taxon>
        <taxon>Agaricomycetes</taxon>
        <taxon>Agaricomycetidae</taxon>
        <taxon>Agaricales</taxon>
        <taxon>Marasmiineae</taxon>
        <taxon>Mycenaceae</taxon>
        <taxon>Favolaschia</taxon>
    </lineage>
</organism>
<evidence type="ECO:0000313" key="3">
    <source>
        <dbReference type="Proteomes" id="UP001362999"/>
    </source>
</evidence>
<name>A0AAW0B132_9AGAR</name>
<accession>A0AAW0B132</accession>
<dbReference type="Proteomes" id="UP001362999">
    <property type="component" value="Unassembled WGS sequence"/>
</dbReference>
<reference evidence="2 3" key="1">
    <citation type="journal article" date="2024" name="J Genomics">
        <title>Draft genome sequencing and assembly of Favolaschia claudopus CIRM-BRFM 2984 isolated from oak limbs.</title>
        <authorList>
            <person name="Navarro D."/>
            <person name="Drula E."/>
            <person name="Chaduli D."/>
            <person name="Cazenave R."/>
            <person name="Ahrendt S."/>
            <person name="Wang J."/>
            <person name="Lipzen A."/>
            <person name="Daum C."/>
            <person name="Barry K."/>
            <person name="Grigoriev I.V."/>
            <person name="Favel A."/>
            <person name="Rosso M.N."/>
            <person name="Martin F."/>
        </authorList>
    </citation>
    <scope>NUCLEOTIDE SEQUENCE [LARGE SCALE GENOMIC DNA]</scope>
    <source>
        <strain evidence="2 3">CIRM-BRFM 2984</strain>
    </source>
</reference>
<proteinExistence type="predicted"/>
<feature type="compositionally biased region" description="Polar residues" evidence="1">
    <location>
        <begin position="1"/>
        <end position="11"/>
    </location>
</feature>
<gene>
    <name evidence="2" type="ORF">R3P38DRAFT_3274347</name>
</gene>
<evidence type="ECO:0000256" key="1">
    <source>
        <dbReference type="SAM" id="MobiDB-lite"/>
    </source>
</evidence>
<dbReference type="EMBL" id="JAWWNJ010000046">
    <property type="protein sequence ID" value="KAK7018224.1"/>
    <property type="molecule type" value="Genomic_DNA"/>
</dbReference>